<evidence type="ECO:0000313" key="3">
    <source>
        <dbReference type="Proteomes" id="UP001347796"/>
    </source>
</evidence>
<evidence type="ECO:0000313" key="2">
    <source>
        <dbReference type="EMBL" id="KAK6165107.1"/>
    </source>
</evidence>
<gene>
    <name evidence="2" type="ORF">SNE40_023666</name>
</gene>
<feature type="domain" description="Reverse transcriptase" evidence="1">
    <location>
        <begin position="1"/>
        <end position="179"/>
    </location>
</feature>
<dbReference type="PANTHER" id="PTHR33332">
    <property type="entry name" value="REVERSE TRANSCRIPTASE DOMAIN-CONTAINING PROTEIN"/>
    <property type="match status" value="1"/>
</dbReference>
<dbReference type="InterPro" id="IPR000477">
    <property type="entry name" value="RT_dom"/>
</dbReference>
<dbReference type="Proteomes" id="UP001347796">
    <property type="component" value="Unassembled WGS sequence"/>
</dbReference>
<proteinExistence type="predicted"/>
<sequence length="179" mass="20820">MPCSWQLLNALECWIDMLEESKPLDCVFFDFKKAFNMVPHRRLFAQVEMYGISDNVLAWVRNYLPNRSQVAENGRLSQPTAACSGFPQGSIIGPMLFLIIINDLPALAANFVKLFTDNTERFGDANSDSIQQDIQTFEDWATEWCVTFRPDNCKVMRLGKGHHPYEYIMHNEYTIRRKW</sequence>
<accession>A0AAN8IVC2</accession>
<dbReference type="PROSITE" id="PS50878">
    <property type="entry name" value="RT_POL"/>
    <property type="match status" value="1"/>
</dbReference>
<reference evidence="2 3" key="1">
    <citation type="submission" date="2024-01" db="EMBL/GenBank/DDBJ databases">
        <title>The genome of the rayed Mediterranean limpet Patella caerulea (Linnaeus, 1758).</title>
        <authorList>
            <person name="Anh-Thu Weber A."/>
            <person name="Halstead-Nussloch G."/>
        </authorList>
    </citation>
    <scope>NUCLEOTIDE SEQUENCE [LARGE SCALE GENOMIC DNA]</scope>
    <source>
        <strain evidence="2">AATW-2023a</strain>
        <tissue evidence="2">Whole specimen</tissue>
    </source>
</reference>
<dbReference type="Pfam" id="PF00078">
    <property type="entry name" value="RVT_1"/>
    <property type="match status" value="1"/>
</dbReference>
<dbReference type="AlphaFoldDB" id="A0AAN8IVC2"/>
<dbReference type="EMBL" id="JAZGQO010000028">
    <property type="protein sequence ID" value="KAK6165107.1"/>
    <property type="molecule type" value="Genomic_DNA"/>
</dbReference>
<keyword evidence="3" id="KW-1185">Reference proteome</keyword>
<organism evidence="2 3">
    <name type="scientific">Patella caerulea</name>
    <name type="common">Rayed Mediterranean limpet</name>
    <dbReference type="NCBI Taxonomy" id="87958"/>
    <lineage>
        <taxon>Eukaryota</taxon>
        <taxon>Metazoa</taxon>
        <taxon>Spiralia</taxon>
        <taxon>Lophotrochozoa</taxon>
        <taxon>Mollusca</taxon>
        <taxon>Gastropoda</taxon>
        <taxon>Patellogastropoda</taxon>
        <taxon>Patelloidea</taxon>
        <taxon>Patellidae</taxon>
        <taxon>Patella</taxon>
    </lineage>
</organism>
<protein>
    <recommendedName>
        <fullName evidence="1">Reverse transcriptase domain-containing protein</fullName>
    </recommendedName>
</protein>
<name>A0AAN8IVC2_PATCE</name>
<evidence type="ECO:0000259" key="1">
    <source>
        <dbReference type="PROSITE" id="PS50878"/>
    </source>
</evidence>
<comment type="caution">
    <text evidence="2">The sequence shown here is derived from an EMBL/GenBank/DDBJ whole genome shotgun (WGS) entry which is preliminary data.</text>
</comment>